<comment type="caution">
    <text evidence="2">The sequence shown here is derived from an EMBL/GenBank/DDBJ whole genome shotgun (WGS) entry which is preliminary data.</text>
</comment>
<keyword evidence="1" id="KW-1133">Transmembrane helix</keyword>
<keyword evidence="1" id="KW-0472">Membrane</keyword>
<keyword evidence="3" id="KW-1185">Reference proteome</keyword>
<gene>
    <name evidence="2" type="ORF">GCM10011495_09920</name>
</gene>
<feature type="transmembrane region" description="Helical" evidence="1">
    <location>
        <begin position="20"/>
        <end position="44"/>
    </location>
</feature>
<accession>A0ABQ2A189</accession>
<dbReference type="Proteomes" id="UP000637774">
    <property type="component" value="Unassembled WGS sequence"/>
</dbReference>
<name>A0ABQ2A189_9BACT</name>
<reference evidence="3" key="1">
    <citation type="journal article" date="2019" name="Int. J. Syst. Evol. Microbiol.">
        <title>The Global Catalogue of Microorganisms (GCM) 10K type strain sequencing project: providing services to taxonomists for standard genome sequencing and annotation.</title>
        <authorList>
            <consortium name="The Broad Institute Genomics Platform"/>
            <consortium name="The Broad Institute Genome Sequencing Center for Infectious Disease"/>
            <person name="Wu L."/>
            <person name="Ma J."/>
        </authorList>
    </citation>
    <scope>NUCLEOTIDE SEQUENCE [LARGE SCALE GENOMIC DNA]</scope>
    <source>
        <strain evidence="3">CGMCC 1.14966</strain>
    </source>
</reference>
<protein>
    <recommendedName>
        <fullName evidence="4">Bacterial Pleckstrin homology domain-containing protein</fullName>
    </recommendedName>
</protein>
<evidence type="ECO:0000313" key="3">
    <source>
        <dbReference type="Proteomes" id="UP000637774"/>
    </source>
</evidence>
<keyword evidence="1" id="KW-0812">Transmembrane</keyword>
<dbReference type="EMBL" id="BMGY01000006">
    <property type="protein sequence ID" value="GGH82139.1"/>
    <property type="molecule type" value="Genomic_DNA"/>
</dbReference>
<organism evidence="2 3">
    <name type="scientific">Hymenobacter frigidus</name>
    <dbReference type="NCBI Taxonomy" id="1524095"/>
    <lineage>
        <taxon>Bacteria</taxon>
        <taxon>Pseudomonadati</taxon>
        <taxon>Bacteroidota</taxon>
        <taxon>Cytophagia</taxon>
        <taxon>Cytophagales</taxon>
        <taxon>Hymenobacteraceae</taxon>
        <taxon>Hymenobacter</taxon>
    </lineage>
</organism>
<evidence type="ECO:0000256" key="1">
    <source>
        <dbReference type="SAM" id="Phobius"/>
    </source>
</evidence>
<evidence type="ECO:0008006" key="4">
    <source>
        <dbReference type="Google" id="ProtNLM"/>
    </source>
</evidence>
<evidence type="ECO:0000313" key="2">
    <source>
        <dbReference type="EMBL" id="GGH82139.1"/>
    </source>
</evidence>
<proteinExistence type="predicted"/>
<sequence length="155" mass="17401">MASFVNALFRSMNKLNLLWMIPAFFVGFGTFWCFIIKVLSLLAWGRLAGEYLASDPAGLPVQFRIARAKLGVVSYNGVIKAGALPQGLALRVAWLFQVGHPPLLIPWQALAPIRTRKILWTTYYSTTIQVSSGQVDFQFSDPELVQALRSWLRVE</sequence>